<dbReference type="PANTHER" id="PTHR24131">
    <property type="entry name" value="APOPTOSIS-STIMULATING OF P53 PROTEIN"/>
    <property type="match status" value="1"/>
</dbReference>
<feature type="compositionally biased region" description="Polar residues" evidence="6">
    <location>
        <begin position="87"/>
        <end position="96"/>
    </location>
</feature>
<dbReference type="InterPro" id="IPR048942">
    <property type="entry name" value="ASPP2-like_RA"/>
</dbReference>
<feature type="coiled-coil region" evidence="5">
    <location>
        <begin position="126"/>
        <end position="194"/>
    </location>
</feature>
<comment type="subcellular location">
    <subcellularLocation>
        <location evidence="1">Nucleus</location>
    </subcellularLocation>
</comment>
<proteinExistence type="predicted"/>
<feature type="region of interest" description="Disordered" evidence="6">
    <location>
        <begin position="83"/>
        <end position="115"/>
    </location>
</feature>
<evidence type="ECO:0000256" key="1">
    <source>
        <dbReference type="ARBA" id="ARBA00004123"/>
    </source>
</evidence>
<keyword evidence="2" id="KW-0677">Repeat</keyword>
<evidence type="ECO:0000256" key="6">
    <source>
        <dbReference type="SAM" id="MobiDB-lite"/>
    </source>
</evidence>
<dbReference type="GO" id="GO:0005634">
    <property type="term" value="C:nucleus"/>
    <property type="evidence" value="ECO:0007669"/>
    <property type="project" value="UniProtKB-SubCell"/>
</dbReference>
<evidence type="ECO:0000313" key="9">
    <source>
        <dbReference type="Proteomes" id="UP000193380"/>
    </source>
</evidence>
<evidence type="ECO:0000259" key="7">
    <source>
        <dbReference type="Pfam" id="PF21801"/>
    </source>
</evidence>
<evidence type="ECO:0000256" key="4">
    <source>
        <dbReference type="ARBA" id="ARBA00023242"/>
    </source>
</evidence>
<keyword evidence="5" id="KW-0175">Coiled coil</keyword>
<keyword evidence="4" id="KW-0539">Nucleus</keyword>
<gene>
    <name evidence="8" type="ORF">GSONMT00004350001</name>
</gene>
<protein>
    <recommendedName>
        <fullName evidence="7">Apoptosis-stimulating of p53 protein 2-like RA domain-containing protein</fullName>
    </recommendedName>
</protein>
<dbReference type="AlphaFoldDB" id="A0A060WPS8"/>
<reference evidence="8" key="2">
    <citation type="submission" date="2014-03" db="EMBL/GenBank/DDBJ databases">
        <authorList>
            <person name="Genoscope - CEA"/>
        </authorList>
    </citation>
    <scope>NUCLEOTIDE SEQUENCE</scope>
</reference>
<evidence type="ECO:0000313" key="8">
    <source>
        <dbReference type="EMBL" id="CDQ69131.1"/>
    </source>
</evidence>
<dbReference type="PaxDb" id="8022-A0A060WPS8"/>
<keyword evidence="3" id="KW-0040">ANK repeat</keyword>
<sequence length="350" mass="40311">MTPMILTVYLSDSQQMLTEVPITPETTCKDVVEFCKEAGEGGCHLTDVWKGNERVIPFDHLMYEHLQEWGPRRMEVRFYLRHEDSPSESSDQGSQLSQEQSNRGSGGSSGQSCEERVGNPCVELTLSELQEMATRQQQQIETQQQMLVAKEQRLRYLQQQDHRQGQTVSEAGKLQRLMERVESQEAKLKKIRAMRGQVDYSKLINGNLSAEIQHVSGQFQEKQAELQSAVVKVDQLNQQLEDLRRGRLNGLQPLGGPLTGTAALELRKLYQELQVRNKLNTEHSGRLQQNKELLNKRNTEVTMMDKRIGDLRERLHKKKTEARQKEINPTGRNSQIEYLWEASIFDFTFI</sequence>
<dbReference type="SUPFAM" id="SSF54236">
    <property type="entry name" value="Ubiquitin-like"/>
    <property type="match status" value="1"/>
</dbReference>
<organism evidence="8 9">
    <name type="scientific">Oncorhynchus mykiss</name>
    <name type="common">Rainbow trout</name>
    <name type="synonym">Salmo gairdneri</name>
    <dbReference type="NCBI Taxonomy" id="8022"/>
    <lineage>
        <taxon>Eukaryota</taxon>
        <taxon>Metazoa</taxon>
        <taxon>Chordata</taxon>
        <taxon>Craniata</taxon>
        <taxon>Vertebrata</taxon>
        <taxon>Euteleostomi</taxon>
        <taxon>Actinopterygii</taxon>
        <taxon>Neopterygii</taxon>
        <taxon>Teleostei</taxon>
        <taxon>Protacanthopterygii</taxon>
        <taxon>Salmoniformes</taxon>
        <taxon>Salmonidae</taxon>
        <taxon>Salmoninae</taxon>
        <taxon>Oncorhynchus</taxon>
    </lineage>
</organism>
<dbReference type="GO" id="GO:0002039">
    <property type="term" value="F:p53 binding"/>
    <property type="evidence" value="ECO:0007669"/>
    <property type="project" value="InterPro"/>
</dbReference>
<reference evidence="8" key="1">
    <citation type="journal article" date="2014" name="Nat. Commun.">
        <title>The rainbow trout genome provides novel insights into evolution after whole-genome duplication in vertebrates.</title>
        <authorList>
            <person name="Berthelot C."/>
            <person name="Brunet F."/>
            <person name="Chalopin D."/>
            <person name="Juanchich A."/>
            <person name="Bernard M."/>
            <person name="Noel B."/>
            <person name="Bento P."/>
            <person name="Da Silva C."/>
            <person name="Labadie K."/>
            <person name="Alberti A."/>
            <person name="Aury J.M."/>
            <person name="Louis A."/>
            <person name="Dehais P."/>
            <person name="Bardou P."/>
            <person name="Montfort J."/>
            <person name="Klopp C."/>
            <person name="Cabau C."/>
            <person name="Gaspin C."/>
            <person name="Thorgaard G.H."/>
            <person name="Boussaha M."/>
            <person name="Quillet E."/>
            <person name="Guyomard R."/>
            <person name="Galiana D."/>
            <person name="Bobe J."/>
            <person name="Volff J.N."/>
            <person name="Genet C."/>
            <person name="Wincker P."/>
            <person name="Jaillon O."/>
            <person name="Roest Crollius H."/>
            <person name="Guiguen Y."/>
        </authorList>
    </citation>
    <scope>NUCLEOTIDE SEQUENCE [LARGE SCALE GENOMIC DNA]</scope>
</reference>
<dbReference type="STRING" id="8022.A0A060WPS8"/>
<dbReference type="Gene3D" id="3.10.20.90">
    <property type="entry name" value="Phosphatidylinositol 3-kinase Catalytic Subunit, Chain A, domain 1"/>
    <property type="match status" value="1"/>
</dbReference>
<dbReference type="InterPro" id="IPR047163">
    <property type="entry name" value="ASPP1/2"/>
</dbReference>
<dbReference type="FunFam" id="3.10.20.90:FF:000030">
    <property type="entry name" value="Apoptosis-stimulating of p53 protein 2 isoform 1"/>
    <property type="match status" value="1"/>
</dbReference>
<evidence type="ECO:0000256" key="3">
    <source>
        <dbReference type="ARBA" id="ARBA00023043"/>
    </source>
</evidence>
<evidence type="ECO:0000256" key="2">
    <source>
        <dbReference type="ARBA" id="ARBA00022737"/>
    </source>
</evidence>
<name>A0A060WPS8_ONCMY</name>
<dbReference type="Pfam" id="PF21801">
    <property type="entry name" value="ASPP2-like_RA"/>
    <property type="match status" value="1"/>
</dbReference>
<dbReference type="Proteomes" id="UP000193380">
    <property type="component" value="Unassembled WGS sequence"/>
</dbReference>
<dbReference type="EMBL" id="FR904655">
    <property type="protein sequence ID" value="CDQ69131.1"/>
    <property type="molecule type" value="Genomic_DNA"/>
</dbReference>
<dbReference type="PANTHER" id="PTHR24131:SF15">
    <property type="entry name" value="APOPTOSIS-STIMULATING PROTEIN OF P53-LIKE ISOFORM X1"/>
    <property type="match status" value="1"/>
</dbReference>
<dbReference type="InterPro" id="IPR029071">
    <property type="entry name" value="Ubiquitin-like_domsf"/>
</dbReference>
<evidence type="ECO:0000256" key="5">
    <source>
        <dbReference type="SAM" id="Coils"/>
    </source>
</evidence>
<dbReference type="GO" id="GO:0042981">
    <property type="term" value="P:regulation of apoptotic process"/>
    <property type="evidence" value="ECO:0007669"/>
    <property type="project" value="InterPro"/>
</dbReference>
<feature type="coiled-coil region" evidence="5">
    <location>
        <begin position="219"/>
        <end position="246"/>
    </location>
</feature>
<accession>A0A060WPS8</accession>
<feature type="domain" description="Apoptosis-stimulating of p53 protein 2-like RA" evidence="7">
    <location>
        <begin position="3"/>
        <end position="82"/>
    </location>
</feature>